<keyword evidence="3 7" id="KW-0963">Cytoplasm</keyword>
<dbReference type="Pfam" id="PF08245">
    <property type="entry name" value="Mur_ligase_M"/>
    <property type="match status" value="1"/>
</dbReference>
<dbReference type="Gene3D" id="3.40.1190.10">
    <property type="entry name" value="Mur-like, catalytic domain"/>
    <property type="match status" value="1"/>
</dbReference>
<evidence type="ECO:0000256" key="6">
    <source>
        <dbReference type="ARBA" id="ARBA00022840"/>
    </source>
</evidence>
<dbReference type="SUPFAM" id="SSF53623">
    <property type="entry name" value="MurD-like peptide ligases, catalytic domain"/>
    <property type="match status" value="1"/>
</dbReference>
<dbReference type="GO" id="GO:0009252">
    <property type="term" value="P:peptidoglycan biosynthetic process"/>
    <property type="evidence" value="ECO:0007669"/>
    <property type="project" value="UniProtKB-UniRule"/>
</dbReference>
<dbReference type="GO" id="GO:0071555">
    <property type="term" value="P:cell wall organization"/>
    <property type="evidence" value="ECO:0007669"/>
    <property type="project" value="UniProtKB-KW"/>
</dbReference>
<comment type="catalytic activity">
    <reaction evidence="7 8">
        <text>UDP-N-acetyl-alpha-D-muramoyl-L-alanine + D-glutamate + ATP = UDP-N-acetyl-alpha-D-muramoyl-L-alanyl-D-glutamate + ADP + phosphate + H(+)</text>
        <dbReference type="Rhea" id="RHEA:16429"/>
        <dbReference type="ChEBI" id="CHEBI:15378"/>
        <dbReference type="ChEBI" id="CHEBI:29986"/>
        <dbReference type="ChEBI" id="CHEBI:30616"/>
        <dbReference type="ChEBI" id="CHEBI:43474"/>
        <dbReference type="ChEBI" id="CHEBI:83898"/>
        <dbReference type="ChEBI" id="CHEBI:83900"/>
        <dbReference type="ChEBI" id="CHEBI:456216"/>
        <dbReference type="EC" id="6.3.2.9"/>
    </reaction>
</comment>
<dbReference type="AlphaFoldDB" id="A0A1G2BTA9"/>
<comment type="pathway">
    <text evidence="2 7 8">Cell wall biogenesis; peptidoglycan biosynthesis.</text>
</comment>
<evidence type="ECO:0000256" key="5">
    <source>
        <dbReference type="ARBA" id="ARBA00022741"/>
    </source>
</evidence>
<keyword evidence="7 8" id="KW-0132">Cell division</keyword>
<keyword evidence="7 8" id="KW-0573">Peptidoglycan synthesis</keyword>
<keyword evidence="5 7" id="KW-0547">Nucleotide-binding</keyword>
<evidence type="ECO:0000259" key="9">
    <source>
        <dbReference type="Pfam" id="PF02875"/>
    </source>
</evidence>
<comment type="similarity">
    <text evidence="7">Belongs to the MurCDEF family.</text>
</comment>
<dbReference type="GO" id="GO:0051301">
    <property type="term" value="P:cell division"/>
    <property type="evidence" value="ECO:0007669"/>
    <property type="project" value="UniProtKB-KW"/>
</dbReference>
<comment type="caution">
    <text evidence="11">The sequence shown here is derived from an EMBL/GenBank/DDBJ whole genome shotgun (WGS) entry which is preliminary data.</text>
</comment>
<evidence type="ECO:0000256" key="3">
    <source>
        <dbReference type="ARBA" id="ARBA00022490"/>
    </source>
</evidence>
<dbReference type="SUPFAM" id="SSF51984">
    <property type="entry name" value="MurCD N-terminal domain"/>
    <property type="match status" value="1"/>
</dbReference>
<protein>
    <recommendedName>
        <fullName evidence="7 8">UDP-N-acetylmuramoylalanine--D-glutamate ligase</fullName>
        <ecNumber evidence="7 8">6.3.2.9</ecNumber>
    </recommendedName>
    <alternativeName>
        <fullName evidence="7">D-glutamic acid-adding enzyme</fullName>
    </alternativeName>
    <alternativeName>
        <fullName evidence="7">UDP-N-acetylmuramoyl-L-alanyl-D-glutamate synthetase</fullName>
    </alternativeName>
</protein>
<dbReference type="PANTHER" id="PTHR43692:SF1">
    <property type="entry name" value="UDP-N-ACETYLMURAMOYLALANINE--D-GLUTAMATE LIGASE"/>
    <property type="match status" value="1"/>
</dbReference>
<comment type="function">
    <text evidence="7 8">Cell wall formation. Catalyzes the addition of glutamate to the nucleotide precursor UDP-N-acetylmuramoyl-L-alanine (UMA).</text>
</comment>
<name>A0A1G2BTA9_9BACT</name>
<evidence type="ECO:0000256" key="7">
    <source>
        <dbReference type="HAMAP-Rule" id="MF_00639"/>
    </source>
</evidence>
<gene>
    <name evidence="7" type="primary">murD</name>
    <name evidence="11" type="ORF">A3B31_00150</name>
</gene>
<organism evidence="11 12">
    <name type="scientific">Candidatus Komeilibacteria bacterium RIFCSPLOWO2_01_FULL_53_11</name>
    <dbReference type="NCBI Taxonomy" id="1798552"/>
    <lineage>
        <taxon>Bacteria</taxon>
        <taxon>Candidatus Komeiliibacteriota</taxon>
    </lineage>
</organism>
<dbReference type="InterPro" id="IPR005762">
    <property type="entry name" value="MurD"/>
</dbReference>
<proteinExistence type="inferred from homology"/>
<evidence type="ECO:0000256" key="8">
    <source>
        <dbReference type="RuleBase" id="RU003664"/>
    </source>
</evidence>
<dbReference type="Gene3D" id="3.90.190.20">
    <property type="entry name" value="Mur ligase, C-terminal domain"/>
    <property type="match status" value="1"/>
</dbReference>
<reference evidence="11 12" key="1">
    <citation type="journal article" date="2016" name="Nat. Commun.">
        <title>Thousands of microbial genomes shed light on interconnected biogeochemical processes in an aquifer system.</title>
        <authorList>
            <person name="Anantharaman K."/>
            <person name="Brown C.T."/>
            <person name="Hug L.A."/>
            <person name="Sharon I."/>
            <person name="Castelle C.J."/>
            <person name="Probst A.J."/>
            <person name="Thomas B.C."/>
            <person name="Singh A."/>
            <person name="Wilkins M.J."/>
            <person name="Karaoz U."/>
            <person name="Brodie E.L."/>
            <person name="Williams K.H."/>
            <person name="Hubbard S.S."/>
            <person name="Banfield J.F."/>
        </authorList>
    </citation>
    <scope>NUCLEOTIDE SEQUENCE [LARGE SCALE GENOMIC DNA]</scope>
</reference>
<feature type="binding site" evidence="7">
    <location>
        <begin position="121"/>
        <end position="127"/>
    </location>
    <ligand>
        <name>ATP</name>
        <dbReference type="ChEBI" id="CHEBI:30616"/>
    </ligand>
</feature>
<dbReference type="GO" id="GO:0005524">
    <property type="term" value="F:ATP binding"/>
    <property type="evidence" value="ECO:0007669"/>
    <property type="project" value="UniProtKB-UniRule"/>
</dbReference>
<evidence type="ECO:0000259" key="10">
    <source>
        <dbReference type="Pfam" id="PF08245"/>
    </source>
</evidence>
<dbReference type="HAMAP" id="MF_00639">
    <property type="entry name" value="MurD"/>
    <property type="match status" value="1"/>
</dbReference>
<keyword evidence="7 8" id="KW-0131">Cell cycle</keyword>
<dbReference type="InterPro" id="IPR036615">
    <property type="entry name" value="Mur_ligase_C_dom_sf"/>
</dbReference>
<dbReference type="SUPFAM" id="SSF53244">
    <property type="entry name" value="MurD-like peptide ligases, peptide-binding domain"/>
    <property type="match status" value="1"/>
</dbReference>
<evidence type="ECO:0000256" key="1">
    <source>
        <dbReference type="ARBA" id="ARBA00004496"/>
    </source>
</evidence>
<feature type="domain" description="Mur ligase C-terminal" evidence="9">
    <location>
        <begin position="318"/>
        <end position="434"/>
    </location>
</feature>
<dbReference type="UniPathway" id="UPA00219"/>
<evidence type="ECO:0000256" key="2">
    <source>
        <dbReference type="ARBA" id="ARBA00004752"/>
    </source>
</evidence>
<dbReference type="GO" id="GO:0008764">
    <property type="term" value="F:UDP-N-acetylmuramoylalanine-D-glutamate ligase activity"/>
    <property type="evidence" value="ECO:0007669"/>
    <property type="project" value="UniProtKB-UniRule"/>
</dbReference>
<dbReference type="InterPro" id="IPR013221">
    <property type="entry name" value="Mur_ligase_cen"/>
</dbReference>
<evidence type="ECO:0000313" key="11">
    <source>
        <dbReference type="EMBL" id="OGY92302.1"/>
    </source>
</evidence>
<dbReference type="Proteomes" id="UP000177349">
    <property type="component" value="Unassembled WGS sequence"/>
</dbReference>
<keyword evidence="7 8" id="KW-0961">Cell wall biogenesis/degradation</keyword>
<sequence length="457" mass="49604">MAKGDLQAEFGGKKIAILGFGVESQETVEFMLKHGAAITVFDEKAESAFDVSQLRHLREQGVAFNFGEFPSLTTFDIIVRSPGVKPGIQVLHEAGDIGITITTATSIFFREAPGITVGITGTKGKGTTSALLYQMLRTANKDAYIGGNIGVPALSFLHKLKNDSVSILELSSFQLSDAERSPHIAVALMVTQDHLDYHASTDEYVMAKMSITRHQIENDITIFNAEYPASVAIAERSHGKKYAVSIKEKKGMSCYIDGEAVMLAMDGKTTQVAKISEILLPGRHNLENVCAAVLAATMLKVDREAIIYTLKSFRGLEHRLELVGETNGIKYYNDSISTTPDSTIAAIRAFTSPEILILGGSSKGSDFTELVKVISDARNVKAIIGIGDEWQLIKKELSNDAITIVEDQKTMGAVVKKAAEIAKPGDIVILSPACASFDMFKDYKDRGNQFKRAVNSL</sequence>
<dbReference type="Pfam" id="PF02875">
    <property type="entry name" value="Mur_ligase_C"/>
    <property type="match status" value="1"/>
</dbReference>
<keyword evidence="4 7" id="KW-0436">Ligase</keyword>
<dbReference type="Pfam" id="PF21799">
    <property type="entry name" value="MurD-like_N"/>
    <property type="match status" value="1"/>
</dbReference>
<dbReference type="InterPro" id="IPR004101">
    <property type="entry name" value="Mur_ligase_C"/>
</dbReference>
<dbReference type="InterPro" id="IPR036565">
    <property type="entry name" value="Mur-like_cat_sf"/>
</dbReference>
<comment type="subcellular location">
    <subcellularLocation>
        <location evidence="1 7 8">Cytoplasm</location>
    </subcellularLocation>
</comment>
<dbReference type="GO" id="GO:0005737">
    <property type="term" value="C:cytoplasm"/>
    <property type="evidence" value="ECO:0007669"/>
    <property type="project" value="UniProtKB-SubCell"/>
</dbReference>
<dbReference type="NCBIfam" id="TIGR01087">
    <property type="entry name" value="murD"/>
    <property type="match status" value="1"/>
</dbReference>
<dbReference type="EMBL" id="MHKN01000020">
    <property type="protein sequence ID" value="OGY92302.1"/>
    <property type="molecule type" value="Genomic_DNA"/>
</dbReference>
<accession>A0A1G2BTA9</accession>
<keyword evidence="6 7" id="KW-0067">ATP-binding</keyword>
<dbReference type="Gene3D" id="3.40.50.720">
    <property type="entry name" value="NAD(P)-binding Rossmann-like Domain"/>
    <property type="match status" value="1"/>
</dbReference>
<evidence type="ECO:0000256" key="4">
    <source>
        <dbReference type="ARBA" id="ARBA00022598"/>
    </source>
</evidence>
<keyword evidence="7 8" id="KW-0133">Cell shape</keyword>
<evidence type="ECO:0000313" key="12">
    <source>
        <dbReference type="Proteomes" id="UP000177349"/>
    </source>
</evidence>
<dbReference type="PANTHER" id="PTHR43692">
    <property type="entry name" value="UDP-N-ACETYLMURAMOYLALANINE--D-GLUTAMATE LIGASE"/>
    <property type="match status" value="1"/>
</dbReference>
<dbReference type="EC" id="6.3.2.9" evidence="7 8"/>
<feature type="domain" description="Mur ligase central" evidence="10">
    <location>
        <begin position="119"/>
        <end position="296"/>
    </location>
</feature>
<dbReference type="GO" id="GO:0008360">
    <property type="term" value="P:regulation of cell shape"/>
    <property type="evidence" value="ECO:0007669"/>
    <property type="project" value="UniProtKB-KW"/>
</dbReference>